<dbReference type="AlphaFoldDB" id="A0A7I7QW17"/>
<name>A0A7I7QW17_9MYCO</name>
<dbReference type="Proteomes" id="UP000467193">
    <property type="component" value="Chromosome"/>
</dbReference>
<sequence>MSRDKGPTRPVIVVASVAAGPIEDAVLAGIEEEGVPFVVDRDVDRAEGADAAALARVAALRSPLGVGVGIDAAQGICVQPEKVADPMADLMSPPGAGAETARVLGHDAARICVGLPLKGAGRRGT</sequence>
<accession>A0A7I7QW17</accession>
<organism evidence="1 2">
    <name type="scientific">Mycolicibacterium sediminis</name>
    <dbReference type="NCBI Taxonomy" id="1286180"/>
    <lineage>
        <taxon>Bacteria</taxon>
        <taxon>Bacillati</taxon>
        <taxon>Actinomycetota</taxon>
        <taxon>Actinomycetes</taxon>
        <taxon>Mycobacteriales</taxon>
        <taxon>Mycobacteriaceae</taxon>
        <taxon>Mycolicibacterium</taxon>
    </lineage>
</organism>
<evidence type="ECO:0008006" key="3">
    <source>
        <dbReference type="Google" id="ProtNLM"/>
    </source>
</evidence>
<protein>
    <recommendedName>
        <fullName evidence="3">PduH protein</fullName>
    </recommendedName>
</protein>
<evidence type="ECO:0000313" key="1">
    <source>
        <dbReference type="EMBL" id="BBY30435.1"/>
    </source>
</evidence>
<dbReference type="SUPFAM" id="SSF52968">
    <property type="entry name" value="B12-dependent dehydatase associated subunit"/>
    <property type="match status" value="1"/>
</dbReference>
<reference evidence="1 2" key="1">
    <citation type="journal article" date="2019" name="Emerg. Microbes Infect.">
        <title>Comprehensive subspecies identification of 175 nontuberculous mycobacteria species based on 7547 genomic profiles.</title>
        <authorList>
            <person name="Matsumoto Y."/>
            <person name="Kinjo T."/>
            <person name="Motooka D."/>
            <person name="Nabeya D."/>
            <person name="Jung N."/>
            <person name="Uechi K."/>
            <person name="Horii T."/>
            <person name="Iida T."/>
            <person name="Fujita J."/>
            <person name="Nakamura S."/>
        </authorList>
    </citation>
    <scope>NUCLEOTIDE SEQUENCE [LARGE SCALE GENOMIC DNA]</scope>
    <source>
        <strain evidence="1 2">JCM 17899</strain>
    </source>
</reference>
<dbReference type="InterPro" id="IPR003208">
    <property type="entry name" value="Dehydtase/Dehydtase_re"/>
</dbReference>
<dbReference type="EMBL" id="AP022588">
    <property type="protein sequence ID" value="BBY30435.1"/>
    <property type="molecule type" value="Genomic_DNA"/>
</dbReference>
<evidence type="ECO:0000313" key="2">
    <source>
        <dbReference type="Proteomes" id="UP000467193"/>
    </source>
</evidence>
<keyword evidence="2" id="KW-1185">Reference proteome</keyword>
<dbReference type="InterPro" id="IPR010254">
    <property type="entry name" value="B12-dep_deHydtase_bsu"/>
</dbReference>
<proteinExistence type="predicted"/>
<gene>
    <name evidence="1" type="ORF">MSEDJ_45310</name>
</gene>
<dbReference type="Pfam" id="PF02288">
    <property type="entry name" value="Dehydratase_MU"/>
    <property type="match status" value="1"/>
</dbReference>
<dbReference type="Gene3D" id="3.40.50.10150">
    <property type="entry name" value="B12-dependent dehydatase associated subunit"/>
    <property type="match status" value="1"/>
</dbReference>
<dbReference type="KEGG" id="msei:MSEDJ_45310"/>
<dbReference type="RefSeq" id="WP_163799884.1">
    <property type="nucleotide sequence ID" value="NZ_AP022588.1"/>
</dbReference>